<evidence type="ECO:0000313" key="2">
    <source>
        <dbReference type="EMBL" id="GHE30250.1"/>
    </source>
</evidence>
<feature type="signal peptide" evidence="1">
    <location>
        <begin position="1"/>
        <end position="22"/>
    </location>
</feature>
<dbReference type="InterPro" id="IPR005618">
    <property type="entry name" value="OMPW"/>
</dbReference>
<dbReference type="EMBL" id="BNCF01000004">
    <property type="protein sequence ID" value="GHE30250.1"/>
    <property type="molecule type" value="Genomic_DNA"/>
</dbReference>
<sequence>MHRIALSLAALAIAAAALPAAAQSRGDWTLGVGVHQVDPDSDNGRLAGGTLPLRVGSDVRPTLTAEWFVRDNVGIELLASLPFEHEIAVKGVGKVGSARHLPPTVSLQYHFNTGGKVSPFVGAGLNYTLFFSEDTTGALAGADLKLKDSWGAAARVGVDFKLSERDAVRADVRWIDIDSDVEVNGADLGTAHIDPIAYGVAWVRRF</sequence>
<name>A0A918YYP3_9GAMM</name>
<dbReference type="SUPFAM" id="SSF56925">
    <property type="entry name" value="OMPA-like"/>
    <property type="match status" value="1"/>
</dbReference>
<evidence type="ECO:0000256" key="1">
    <source>
        <dbReference type="SAM" id="SignalP"/>
    </source>
</evidence>
<organism evidence="2 3">
    <name type="scientific">Vulcaniibacterium thermophilum</name>
    <dbReference type="NCBI Taxonomy" id="1169913"/>
    <lineage>
        <taxon>Bacteria</taxon>
        <taxon>Pseudomonadati</taxon>
        <taxon>Pseudomonadota</taxon>
        <taxon>Gammaproteobacteria</taxon>
        <taxon>Lysobacterales</taxon>
        <taxon>Lysobacteraceae</taxon>
        <taxon>Vulcaniibacterium</taxon>
    </lineage>
</organism>
<accession>A0A918YYP3</accession>
<dbReference type="PANTHER" id="PTHR36920:SF1">
    <property type="entry name" value="OUTER MEMBRANE PROTEIN W"/>
    <property type="match status" value="1"/>
</dbReference>
<dbReference type="Pfam" id="PF03922">
    <property type="entry name" value="OmpW"/>
    <property type="match status" value="1"/>
</dbReference>
<feature type="chain" id="PRO_5036826454" evidence="1">
    <location>
        <begin position="23"/>
        <end position="206"/>
    </location>
</feature>
<evidence type="ECO:0000313" key="3">
    <source>
        <dbReference type="Proteomes" id="UP000636453"/>
    </source>
</evidence>
<dbReference type="OrthoDB" id="9807574at2"/>
<dbReference type="Gene3D" id="2.40.160.20">
    <property type="match status" value="1"/>
</dbReference>
<dbReference type="GO" id="GO:0019867">
    <property type="term" value="C:outer membrane"/>
    <property type="evidence" value="ECO:0007669"/>
    <property type="project" value="InterPro"/>
</dbReference>
<dbReference type="RefSeq" id="WP_146475089.1">
    <property type="nucleotide sequence ID" value="NZ_BNCF01000004.1"/>
</dbReference>
<dbReference type="InterPro" id="IPR011250">
    <property type="entry name" value="OMP/PagP_B-barrel"/>
</dbReference>
<reference evidence="2" key="1">
    <citation type="journal article" date="2014" name="Int. J. Syst. Evol. Microbiol.">
        <title>Complete genome sequence of Corynebacterium casei LMG S-19264T (=DSM 44701T), isolated from a smear-ripened cheese.</title>
        <authorList>
            <consortium name="US DOE Joint Genome Institute (JGI-PGF)"/>
            <person name="Walter F."/>
            <person name="Albersmeier A."/>
            <person name="Kalinowski J."/>
            <person name="Ruckert C."/>
        </authorList>
    </citation>
    <scope>NUCLEOTIDE SEQUENCE</scope>
    <source>
        <strain evidence="2">KCTC 32020</strain>
    </source>
</reference>
<dbReference type="AlphaFoldDB" id="A0A918YYP3"/>
<dbReference type="PANTHER" id="PTHR36920">
    <property type="match status" value="1"/>
</dbReference>
<reference evidence="2" key="2">
    <citation type="submission" date="2020-09" db="EMBL/GenBank/DDBJ databases">
        <authorList>
            <person name="Sun Q."/>
            <person name="Kim S."/>
        </authorList>
    </citation>
    <scope>NUCLEOTIDE SEQUENCE</scope>
    <source>
        <strain evidence="2">KCTC 32020</strain>
    </source>
</reference>
<comment type="caution">
    <text evidence="2">The sequence shown here is derived from an EMBL/GenBank/DDBJ whole genome shotgun (WGS) entry which is preliminary data.</text>
</comment>
<keyword evidence="3" id="KW-1185">Reference proteome</keyword>
<protein>
    <submittedName>
        <fullName evidence="2">Membrane protein</fullName>
    </submittedName>
</protein>
<dbReference type="GO" id="GO:0055085">
    <property type="term" value="P:transmembrane transport"/>
    <property type="evidence" value="ECO:0007669"/>
    <property type="project" value="TreeGrafter"/>
</dbReference>
<gene>
    <name evidence="2" type="primary">ompW</name>
    <name evidence="2" type="ORF">GCM10007167_10300</name>
</gene>
<dbReference type="Proteomes" id="UP000636453">
    <property type="component" value="Unassembled WGS sequence"/>
</dbReference>
<keyword evidence="1" id="KW-0732">Signal</keyword>
<proteinExistence type="predicted"/>